<feature type="compositionally biased region" description="Basic and acidic residues" evidence="1">
    <location>
        <begin position="104"/>
        <end position="131"/>
    </location>
</feature>
<accession>A0A0N4YN69</accession>
<dbReference type="WBParaSite" id="NBR_0001866701-mRNA-1">
    <property type="protein sequence ID" value="NBR_0001866701-mRNA-1"/>
    <property type="gene ID" value="NBR_0001866701"/>
</dbReference>
<gene>
    <name evidence="2" type="ORF">NBR_LOCUS18668</name>
</gene>
<feature type="compositionally biased region" description="Basic and acidic residues" evidence="1">
    <location>
        <begin position="66"/>
        <end position="88"/>
    </location>
</feature>
<organism evidence="4">
    <name type="scientific">Nippostrongylus brasiliensis</name>
    <name type="common">Rat hookworm</name>
    <dbReference type="NCBI Taxonomy" id="27835"/>
    <lineage>
        <taxon>Eukaryota</taxon>
        <taxon>Metazoa</taxon>
        <taxon>Ecdysozoa</taxon>
        <taxon>Nematoda</taxon>
        <taxon>Chromadorea</taxon>
        <taxon>Rhabditida</taxon>
        <taxon>Rhabditina</taxon>
        <taxon>Rhabditomorpha</taxon>
        <taxon>Strongyloidea</taxon>
        <taxon>Heligmosomidae</taxon>
        <taxon>Nippostrongylus</taxon>
    </lineage>
</organism>
<feature type="region of interest" description="Disordered" evidence="1">
    <location>
        <begin position="244"/>
        <end position="324"/>
    </location>
</feature>
<feature type="compositionally biased region" description="Pro residues" evidence="1">
    <location>
        <begin position="256"/>
        <end position="266"/>
    </location>
</feature>
<name>A0A0N4YN69_NIPBR</name>
<dbReference type="Proteomes" id="UP000271162">
    <property type="component" value="Unassembled WGS sequence"/>
</dbReference>
<evidence type="ECO:0000313" key="3">
    <source>
        <dbReference type="Proteomes" id="UP000271162"/>
    </source>
</evidence>
<sequence>MAPGKETANHEPKDSRAAASKSSAKSDRKGKTDEAGKDTQEVRKSKTNEQQGSRKIRTLKSKKLPKQKEEKRLASKGSKESNSLEKMKSPLISMSKGKLQKFFLDYKNRKSKEAKTRSTEEQADPPTKEADPGEAVSSVNAPPAAAPVASPTPVKEAQNDRPRPVRAAVDPAKVDPAAVDPPAAQQPAAEAKKKSGEKIEEADKQKQAGSEVPPQQAKMSTRGAIQYERSAKYIKCKAQPKAPMILSTPDGAAAQEPPPVPTPVPQAGPATLARPTTSPPGPVISTYVGATNAATPHDVDNNVTPNVLEDLNAGKKNTVETQHV</sequence>
<feature type="compositionally biased region" description="Basic and acidic residues" evidence="1">
    <location>
        <begin position="190"/>
        <end position="206"/>
    </location>
</feature>
<dbReference type="EMBL" id="UYSL01023597">
    <property type="protein sequence ID" value="VDL82393.1"/>
    <property type="molecule type" value="Genomic_DNA"/>
</dbReference>
<feature type="compositionally biased region" description="Low complexity" evidence="1">
    <location>
        <begin position="135"/>
        <end position="154"/>
    </location>
</feature>
<reference evidence="2 3" key="2">
    <citation type="submission" date="2018-11" db="EMBL/GenBank/DDBJ databases">
        <authorList>
            <consortium name="Pathogen Informatics"/>
        </authorList>
    </citation>
    <scope>NUCLEOTIDE SEQUENCE [LARGE SCALE GENOMIC DNA]</scope>
</reference>
<feature type="compositionally biased region" description="Basic and acidic residues" evidence="1">
    <location>
        <begin position="24"/>
        <end position="47"/>
    </location>
</feature>
<feature type="compositionally biased region" description="Basic residues" evidence="1">
    <location>
        <begin position="54"/>
        <end position="65"/>
    </location>
</feature>
<dbReference type="AlphaFoldDB" id="A0A0N4YN69"/>
<feature type="compositionally biased region" description="Basic and acidic residues" evidence="1">
    <location>
        <begin position="7"/>
        <end position="16"/>
    </location>
</feature>
<proteinExistence type="predicted"/>
<feature type="compositionally biased region" description="Low complexity" evidence="1">
    <location>
        <begin position="165"/>
        <end position="189"/>
    </location>
</feature>
<protein>
    <submittedName>
        <fullName evidence="4">Calpastatin</fullName>
    </submittedName>
</protein>
<evidence type="ECO:0000313" key="2">
    <source>
        <dbReference type="EMBL" id="VDL82393.1"/>
    </source>
</evidence>
<keyword evidence="3" id="KW-1185">Reference proteome</keyword>
<dbReference type="OMA" id="IQQPAQI"/>
<evidence type="ECO:0000313" key="4">
    <source>
        <dbReference type="WBParaSite" id="NBR_0001866701-mRNA-1"/>
    </source>
</evidence>
<reference evidence="4" key="1">
    <citation type="submission" date="2017-02" db="UniProtKB">
        <authorList>
            <consortium name="WormBaseParasite"/>
        </authorList>
    </citation>
    <scope>IDENTIFICATION</scope>
</reference>
<feature type="region of interest" description="Disordered" evidence="1">
    <location>
        <begin position="1"/>
        <end position="224"/>
    </location>
</feature>
<evidence type="ECO:0000256" key="1">
    <source>
        <dbReference type="SAM" id="MobiDB-lite"/>
    </source>
</evidence>